<evidence type="ECO:0000313" key="15">
    <source>
        <dbReference type="Proteomes" id="UP000184498"/>
    </source>
</evidence>
<evidence type="ECO:0000256" key="8">
    <source>
        <dbReference type="ARBA" id="ARBA00023170"/>
    </source>
</evidence>
<evidence type="ECO:0000256" key="5">
    <source>
        <dbReference type="ARBA" id="ARBA00022729"/>
    </source>
</evidence>
<keyword evidence="2 10" id="KW-0813">Transport</keyword>
<proteinExistence type="inferred from homology"/>
<keyword evidence="15" id="KW-1185">Reference proteome</keyword>
<dbReference type="InterPro" id="IPR000531">
    <property type="entry name" value="Beta-barrel_TonB"/>
</dbReference>
<keyword evidence="5" id="KW-0732">Signal</keyword>
<dbReference type="EMBL" id="FRAM01000004">
    <property type="protein sequence ID" value="SHK61392.1"/>
    <property type="molecule type" value="Genomic_DNA"/>
</dbReference>
<dbReference type="PROSITE" id="PS52016">
    <property type="entry name" value="TONB_DEPENDENT_REC_3"/>
    <property type="match status" value="1"/>
</dbReference>
<dbReference type="GO" id="GO:0044718">
    <property type="term" value="P:siderophore transmembrane transport"/>
    <property type="evidence" value="ECO:0007669"/>
    <property type="project" value="TreeGrafter"/>
</dbReference>
<evidence type="ECO:0000256" key="11">
    <source>
        <dbReference type="RuleBase" id="RU003357"/>
    </source>
</evidence>
<evidence type="ECO:0000256" key="4">
    <source>
        <dbReference type="ARBA" id="ARBA00022692"/>
    </source>
</evidence>
<name>A0A1M6TWK1_9FLAO</name>
<evidence type="ECO:0000256" key="7">
    <source>
        <dbReference type="ARBA" id="ARBA00023136"/>
    </source>
</evidence>
<reference evidence="15" key="1">
    <citation type="submission" date="2016-11" db="EMBL/GenBank/DDBJ databases">
        <authorList>
            <person name="Varghese N."/>
            <person name="Submissions S."/>
        </authorList>
    </citation>
    <scope>NUCLEOTIDE SEQUENCE [LARGE SCALE GENOMIC DNA]</scope>
    <source>
        <strain evidence="15">DSM 18016</strain>
    </source>
</reference>
<dbReference type="AlphaFoldDB" id="A0A1M6TWK1"/>
<keyword evidence="6 11" id="KW-0798">TonB box</keyword>
<dbReference type="SUPFAM" id="SSF56935">
    <property type="entry name" value="Porins"/>
    <property type="match status" value="1"/>
</dbReference>
<evidence type="ECO:0000259" key="12">
    <source>
        <dbReference type="Pfam" id="PF00593"/>
    </source>
</evidence>
<evidence type="ECO:0000256" key="2">
    <source>
        <dbReference type="ARBA" id="ARBA00022448"/>
    </source>
</evidence>
<keyword evidence="4 10" id="KW-0812">Transmembrane</keyword>
<keyword evidence="3 10" id="KW-1134">Transmembrane beta strand</keyword>
<feature type="domain" description="TonB-dependent receptor-like beta-barrel" evidence="12">
    <location>
        <begin position="287"/>
        <end position="654"/>
    </location>
</feature>
<keyword evidence="7 10" id="KW-0472">Membrane</keyword>
<comment type="subcellular location">
    <subcellularLocation>
        <location evidence="1 10">Cell outer membrane</location>
        <topology evidence="1 10">Multi-pass membrane protein</topology>
    </subcellularLocation>
</comment>
<keyword evidence="8 14" id="KW-0675">Receptor</keyword>
<dbReference type="InterPro" id="IPR012910">
    <property type="entry name" value="Plug_dom"/>
</dbReference>
<dbReference type="Proteomes" id="UP000184498">
    <property type="component" value="Unassembled WGS sequence"/>
</dbReference>
<evidence type="ECO:0000256" key="6">
    <source>
        <dbReference type="ARBA" id="ARBA00023077"/>
    </source>
</evidence>
<dbReference type="Pfam" id="PF07715">
    <property type="entry name" value="Plug"/>
    <property type="match status" value="1"/>
</dbReference>
<keyword evidence="9 10" id="KW-0998">Cell outer membrane</keyword>
<feature type="domain" description="TonB-dependent receptor plug" evidence="13">
    <location>
        <begin position="40"/>
        <end position="145"/>
    </location>
</feature>
<dbReference type="Gene3D" id="2.170.130.10">
    <property type="entry name" value="TonB-dependent receptor, plug domain"/>
    <property type="match status" value="1"/>
</dbReference>
<evidence type="ECO:0000256" key="10">
    <source>
        <dbReference type="PROSITE-ProRule" id="PRU01360"/>
    </source>
</evidence>
<dbReference type="GO" id="GO:0009279">
    <property type="term" value="C:cell outer membrane"/>
    <property type="evidence" value="ECO:0007669"/>
    <property type="project" value="UniProtKB-SubCell"/>
</dbReference>
<protein>
    <submittedName>
        <fullName evidence="14">Outer membrane receptor for ferrienterochelin and colicins</fullName>
    </submittedName>
</protein>
<gene>
    <name evidence="14" type="ORF">SAMN05444371_2987</name>
</gene>
<dbReference type="Gene3D" id="2.40.170.20">
    <property type="entry name" value="TonB-dependent receptor, beta-barrel domain"/>
    <property type="match status" value="1"/>
</dbReference>
<sequence length="694" mass="79823">MSVFGLLAISFVWAQKDSLGQKSIEEVVITGQYNPQSISKSIYKVEIINAEKIRNMAANNVAEVLNYSLNIMVTPDTKSGNSTANILGLDGNYVKILIDNIPVVGDTGLGSNIDLTKLSLNNIERIEIVQGSMGVEYGNGALAGVINIITKKNDSRKINLKASLQEETVRNNYDWRIRGKGRHLQNLLIGYNFNEHWSANMSLNHNDFNGYKGSKEGYKYFERDNMRGYEWNPKDQYDFNALIRYSKKTTSLFYKISYLNEVFNFYSPVVDPKSLYDGLGGQTFVSKDREYQTNRWIHQFNIQTKLGNIRYDGDFSYQSQNRKYFDYTYDIPNRQMIDKNAEKSYYKTNVLYSRGMFSNFLNNKKFDFQLGFELDHTDGYAALIAGDFFGDSVTRKIFTYANFLSAEWNISDKFSVRPGFRVSFSNQFDNQTNYSFSTRFKTSENSNIRAVFGSANRFPIYDELFTYFVDSNHDVQGNKELSPEKGYTIGVFWDQHLGELDGWNLNYSISGLYLDVKDRIEMVLMKFPSTYKYQNIDLYKSLLFSSNIDLRKDNVFFGLKASVNGISQELKSLSNTSPTDFNYYFQIGASATYKMKNWNTLLALYYKYSGAERRYISNGSGFDLGKTASYHMMDLIVTQPFWKNHFEISIGVKNMFDVTSINNSVQSSVGHEVSTGVTNLFYGRSYLARLTYQF</sequence>
<accession>A0A1M6TWK1</accession>
<organism evidence="14 15">
    <name type="scientific">Epilithonimonas mollis</name>
    <dbReference type="NCBI Taxonomy" id="216903"/>
    <lineage>
        <taxon>Bacteria</taxon>
        <taxon>Pseudomonadati</taxon>
        <taxon>Bacteroidota</taxon>
        <taxon>Flavobacteriia</taxon>
        <taxon>Flavobacteriales</taxon>
        <taxon>Weeksellaceae</taxon>
        <taxon>Chryseobacterium group</taxon>
        <taxon>Epilithonimonas</taxon>
    </lineage>
</organism>
<comment type="similarity">
    <text evidence="10 11">Belongs to the TonB-dependent receptor family.</text>
</comment>
<dbReference type="InterPro" id="IPR037066">
    <property type="entry name" value="Plug_dom_sf"/>
</dbReference>
<dbReference type="PANTHER" id="PTHR30069:SF29">
    <property type="entry name" value="HEMOGLOBIN AND HEMOGLOBIN-HAPTOGLOBIN-BINDING PROTEIN 1-RELATED"/>
    <property type="match status" value="1"/>
</dbReference>
<dbReference type="GO" id="GO:0015344">
    <property type="term" value="F:siderophore uptake transmembrane transporter activity"/>
    <property type="evidence" value="ECO:0007669"/>
    <property type="project" value="TreeGrafter"/>
</dbReference>
<evidence type="ECO:0000256" key="9">
    <source>
        <dbReference type="ARBA" id="ARBA00023237"/>
    </source>
</evidence>
<dbReference type="PANTHER" id="PTHR30069">
    <property type="entry name" value="TONB-DEPENDENT OUTER MEMBRANE RECEPTOR"/>
    <property type="match status" value="1"/>
</dbReference>
<dbReference type="Pfam" id="PF00593">
    <property type="entry name" value="TonB_dep_Rec_b-barrel"/>
    <property type="match status" value="1"/>
</dbReference>
<evidence type="ECO:0000313" key="14">
    <source>
        <dbReference type="EMBL" id="SHK61392.1"/>
    </source>
</evidence>
<dbReference type="InterPro" id="IPR036942">
    <property type="entry name" value="Beta-barrel_TonB_sf"/>
</dbReference>
<dbReference type="InterPro" id="IPR039426">
    <property type="entry name" value="TonB-dep_rcpt-like"/>
</dbReference>
<evidence type="ECO:0000256" key="1">
    <source>
        <dbReference type="ARBA" id="ARBA00004571"/>
    </source>
</evidence>
<dbReference type="STRING" id="216903.SAMN05444371_2987"/>
<evidence type="ECO:0000259" key="13">
    <source>
        <dbReference type="Pfam" id="PF07715"/>
    </source>
</evidence>
<evidence type="ECO:0000256" key="3">
    <source>
        <dbReference type="ARBA" id="ARBA00022452"/>
    </source>
</evidence>